<organism evidence="1 2">
    <name type="scientific">Moritella yayanosii</name>
    <dbReference type="NCBI Taxonomy" id="69539"/>
    <lineage>
        <taxon>Bacteria</taxon>
        <taxon>Pseudomonadati</taxon>
        <taxon>Pseudomonadota</taxon>
        <taxon>Gammaproteobacteria</taxon>
        <taxon>Alteromonadales</taxon>
        <taxon>Moritellaceae</taxon>
        <taxon>Moritella</taxon>
    </lineage>
</organism>
<accession>A0A330LU89</accession>
<evidence type="ECO:0000313" key="2">
    <source>
        <dbReference type="Proteomes" id="UP000250163"/>
    </source>
</evidence>
<dbReference type="EMBL" id="LS483250">
    <property type="protein sequence ID" value="SQD79541.1"/>
    <property type="molecule type" value="Genomic_DNA"/>
</dbReference>
<dbReference type="AlphaFoldDB" id="A0A330LU89"/>
<dbReference type="KEGG" id="mya:MORIYA_3085"/>
<proteinExistence type="predicted"/>
<name>A0A330LU89_9GAMM</name>
<sequence>MAQSKMIAIYFIEKSYDKQKISSLYTDKMNLDFIQVVIDEA</sequence>
<evidence type="ECO:0000313" key="1">
    <source>
        <dbReference type="EMBL" id="SQD79541.1"/>
    </source>
</evidence>
<protein>
    <submittedName>
        <fullName evidence="1">Uncharacterized protein</fullName>
    </submittedName>
</protein>
<dbReference type="Proteomes" id="UP000250163">
    <property type="component" value="Chromosome MORIYA"/>
</dbReference>
<keyword evidence="2" id="KW-1185">Reference proteome</keyword>
<reference evidence="2" key="1">
    <citation type="submission" date="2018-05" db="EMBL/GenBank/DDBJ databases">
        <authorList>
            <person name="Cea G.-C."/>
            <person name="William W."/>
        </authorList>
    </citation>
    <scope>NUCLEOTIDE SEQUENCE [LARGE SCALE GENOMIC DNA]</scope>
    <source>
        <strain evidence="2">DB21MT 5</strain>
    </source>
</reference>
<gene>
    <name evidence="1" type="ORF">MORIYA_3085</name>
</gene>